<organism evidence="1 2">
    <name type="scientific">Panagrolaimus sp. PS1159</name>
    <dbReference type="NCBI Taxonomy" id="55785"/>
    <lineage>
        <taxon>Eukaryota</taxon>
        <taxon>Metazoa</taxon>
        <taxon>Ecdysozoa</taxon>
        <taxon>Nematoda</taxon>
        <taxon>Chromadorea</taxon>
        <taxon>Rhabditida</taxon>
        <taxon>Tylenchina</taxon>
        <taxon>Panagrolaimomorpha</taxon>
        <taxon>Panagrolaimoidea</taxon>
        <taxon>Panagrolaimidae</taxon>
        <taxon>Panagrolaimus</taxon>
    </lineage>
</organism>
<reference evidence="2" key="1">
    <citation type="submission" date="2022-11" db="UniProtKB">
        <authorList>
            <consortium name="WormBaseParasite"/>
        </authorList>
    </citation>
    <scope>IDENTIFICATION</scope>
</reference>
<dbReference type="Proteomes" id="UP000887580">
    <property type="component" value="Unplaced"/>
</dbReference>
<proteinExistence type="predicted"/>
<sequence length="87" mass="10103">MAHTCQNRKLFTVDLQGIDDDAGPSDIVLFLQNYAADHCRIVLNLKPNYTLRSIFQSMVNQMRLKWQPQFAMPKLQIKITPTPIPRF</sequence>
<evidence type="ECO:0000313" key="2">
    <source>
        <dbReference type="WBParaSite" id="PS1159_v2.g22802.t1"/>
    </source>
</evidence>
<dbReference type="WBParaSite" id="PS1159_v2.g22802.t1">
    <property type="protein sequence ID" value="PS1159_v2.g22802.t1"/>
    <property type="gene ID" value="PS1159_v2.g22802"/>
</dbReference>
<protein>
    <submittedName>
        <fullName evidence="2">STAS domain-containing protein</fullName>
    </submittedName>
</protein>
<name>A0AC35G127_9BILA</name>
<evidence type="ECO:0000313" key="1">
    <source>
        <dbReference type="Proteomes" id="UP000887580"/>
    </source>
</evidence>
<accession>A0AC35G127</accession>